<keyword evidence="1" id="KW-0812">Transmembrane</keyword>
<evidence type="ECO:0000259" key="2">
    <source>
        <dbReference type="Pfam" id="PF20153"/>
    </source>
</evidence>
<evidence type="ECO:0000313" key="3">
    <source>
        <dbReference type="EMBL" id="KDR74820.1"/>
    </source>
</evidence>
<keyword evidence="4" id="KW-1185">Reference proteome</keyword>
<dbReference type="AlphaFoldDB" id="A0A067SV57"/>
<feature type="transmembrane region" description="Helical" evidence="1">
    <location>
        <begin position="183"/>
        <end position="207"/>
    </location>
</feature>
<dbReference type="HOGENOM" id="CLU_505856_0_0_1"/>
<dbReference type="OrthoDB" id="3221808at2759"/>
<dbReference type="InterPro" id="IPR045338">
    <property type="entry name" value="DUF6535"/>
</dbReference>
<evidence type="ECO:0000256" key="1">
    <source>
        <dbReference type="SAM" id="Phobius"/>
    </source>
</evidence>
<keyword evidence="1" id="KW-0472">Membrane</keyword>
<feature type="domain" description="DUF6535" evidence="2">
    <location>
        <begin position="2"/>
        <end position="169"/>
    </location>
</feature>
<accession>A0A067SV57</accession>
<name>A0A067SV57_GALM3</name>
<proteinExistence type="predicted"/>
<keyword evidence="1" id="KW-1133">Transmembrane helix</keyword>
<gene>
    <name evidence="3" type="ORF">GALMADRAFT_564128</name>
</gene>
<organism evidence="3 4">
    <name type="scientific">Galerina marginata (strain CBS 339.88)</name>
    <dbReference type="NCBI Taxonomy" id="685588"/>
    <lineage>
        <taxon>Eukaryota</taxon>
        <taxon>Fungi</taxon>
        <taxon>Dikarya</taxon>
        <taxon>Basidiomycota</taxon>
        <taxon>Agaricomycotina</taxon>
        <taxon>Agaricomycetes</taxon>
        <taxon>Agaricomycetidae</taxon>
        <taxon>Agaricales</taxon>
        <taxon>Agaricineae</taxon>
        <taxon>Strophariaceae</taxon>
        <taxon>Galerina</taxon>
    </lineage>
</organism>
<dbReference type="STRING" id="685588.A0A067SV57"/>
<dbReference type="EMBL" id="KL142382">
    <property type="protein sequence ID" value="KDR74820.1"/>
    <property type="molecule type" value="Genomic_DNA"/>
</dbReference>
<reference evidence="4" key="1">
    <citation type="journal article" date="2014" name="Proc. Natl. Acad. Sci. U.S.A.">
        <title>Extensive sampling of basidiomycete genomes demonstrates inadequacy of the white-rot/brown-rot paradigm for wood decay fungi.</title>
        <authorList>
            <person name="Riley R."/>
            <person name="Salamov A.A."/>
            <person name="Brown D.W."/>
            <person name="Nagy L.G."/>
            <person name="Floudas D."/>
            <person name="Held B.W."/>
            <person name="Levasseur A."/>
            <person name="Lombard V."/>
            <person name="Morin E."/>
            <person name="Otillar R."/>
            <person name="Lindquist E.A."/>
            <person name="Sun H."/>
            <person name="LaButti K.M."/>
            <person name="Schmutz J."/>
            <person name="Jabbour D."/>
            <person name="Luo H."/>
            <person name="Baker S.E."/>
            <person name="Pisabarro A.G."/>
            <person name="Walton J.D."/>
            <person name="Blanchette R.A."/>
            <person name="Henrissat B."/>
            <person name="Martin F."/>
            <person name="Cullen D."/>
            <person name="Hibbett D.S."/>
            <person name="Grigoriev I.V."/>
        </authorList>
    </citation>
    <scope>NUCLEOTIDE SEQUENCE [LARGE SCALE GENOMIC DNA]</scope>
    <source>
        <strain evidence="4">CBS 339.88</strain>
    </source>
</reference>
<sequence length="506" mass="57533">MEKDKKQCDTWREEVQNLLIFAGLFSAVVTAFIIESYKTLQPNPNDAIVALLSVIANRLDNTTTFPVLLSSTAPGLSFSPTKSAIRVNNFWFISLVLSLATVLIGIVSLQWIREHQNYPSVPPRESFALFNMRADGLQKWHVPKIFTALPLLLQSALVLFLGGIIDFLLTFGTTAVTIPVSVVTVLVLLFLVATTVLPTLQGLLLYLPYPYRRSSKTPPAQCPYKSPQGHAFRAILSSILRLCCSNPTRQVDSSGRDGRKWIGRIGFATYILITWTKKTWTESDMAWLRLRDQFMKRSYRRLADRGEHAIDEDFPVFDLTQALMASISSREIGFVANSVIPQYHCFAEVSKWITTCDNWNTSYDEPPQAIIQTMEYVRDILAYNQEIDRSASLSKFCNLAFITPLEGSLRNATISRISLLLHEDTMVFFLQRLHSSRLPVDKVLTNHMLELAARVSTIIYKDEFNISDTTAWPNCLSVYNDIPLYIGDETDYDRKFQLFPQFESRH</sequence>
<feature type="transmembrane region" description="Helical" evidence="1">
    <location>
        <begin position="148"/>
        <end position="171"/>
    </location>
</feature>
<evidence type="ECO:0000313" key="4">
    <source>
        <dbReference type="Proteomes" id="UP000027222"/>
    </source>
</evidence>
<protein>
    <recommendedName>
        <fullName evidence="2">DUF6535 domain-containing protein</fullName>
    </recommendedName>
</protein>
<dbReference type="Proteomes" id="UP000027222">
    <property type="component" value="Unassembled WGS sequence"/>
</dbReference>
<feature type="transmembrane region" description="Helical" evidence="1">
    <location>
        <begin position="15"/>
        <end position="34"/>
    </location>
</feature>
<feature type="transmembrane region" description="Helical" evidence="1">
    <location>
        <begin position="90"/>
        <end position="112"/>
    </location>
</feature>
<dbReference type="Pfam" id="PF20153">
    <property type="entry name" value="DUF6535"/>
    <property type="match status" value="1"/>
</dbReference>